<dbReference type="RefSeq" id="WP_147168695.1">
    <property type="nucleotide sequence ID" value="NZ_VOOR01000041.1"/>
</dbReference>
<evidence type="ECO:0000313" key="3">
    <source>
        <dbReference type="Proteomes" id="UP000321580"/>
    </source>
</evidence>
<name>A0A5C6RJ55_9BACT</name>
<dbReference type="InterPro" id="IPR000801">
    <property type="entry name" value="Esterase-like"/>
</dbReference>
<comment type="caution">
    <text evidence="2">The sequence shown here is derived from an EMBL/GenBank/DDBJ whole genome shotgun (WGS) entry which is preliminary data.</text>
</comment>
<dbReference type="EMBL" id="VOOR01000041">
    <property type="protein sequence ID" value="TXB61965.1"/>
    <property type="molecule type" value="Genomic_DNA"/>
</dbReference>
<reference evidence="2 3" key="1">
    <citation type="submission" date="2019-08" db="EMBL/GenBank/DDBJ databases">
        <title>Genome of Phaeodactylibacter luteus.</title>
        <authorList>
            <person name="Bowman J.P."/>
        </authorList>
    </citation>
    <scope>NUCLEOTIDE SEQUENCE [LARGE SCALE GENOMIC DNA]</scope>
    <source>
        <strain evidence="2 3">KCTC 42180</strain>
    </source>
</reference>
<keyword evidence="3" id="KW-1185">Reference proteome</keyword>
<dbReference type="OrthoDB" id="9784036at2"/>
<sequence>MKYALLLSLAWLTLPLFSLAQQPARDVAPLSIGHTQWLQSDILKEERRLNIYLPPGLDTTATYPVLYLLDGSMHEDFMHICGLLQFFNLQFKMPPAIVVGIANVDRKRDFTFQTYDQELLKDLPTAGGSAPFIRFVAEELQPFIEKHYPANTERYLIGQSLGGLLASEILLRNPQLFSHYFIISPSLWWDDESLLDEAPALLQQQQLDKLFVYLSVGGEEHPVMVKDAKRLYKVLREVQDPGFQLQFNLMPEENHATILHQSIYDGLLHLFPYQEE</sequence>
<gene>
    <name evidence="2" type="ORF">FRY97_16635</name>
</gene>
<proteinExistence type="predicted"/>
<evidence type="ECO:0000256" key="1">
    <source>
        <dbReference type="SAM" id="SignalP"/>
    </source>
</evidence>
<keyword evidence="2" id="KW-0378">Hydrolase</keyword>
<dbReference type="Pfam" id="PF00756">
    <property type="entry name" value="Esterase"/>
    <property type="match status" value="1"/>
</dbReference>
<evidence type="ECO:0000313" key="2">
    <source>
        <dbReference type="EMBL" id="TXB61965.1"/>
    </source>
</evidence>
<dbReference type="PANTHER" id="PTHR48098">
    <property type="entry name" value="ENTEROCHELIN ESTERASE-RELATED"/>
    <property type="match status" value="1"/>
</dbReference>
<protein>
    <submittedName>
        <fullName evidence="2">Alpha/beta hydrolase</fullName>
    </submittedName>
</protein>
<dbReference type="SUPFAM" id="SSF53474">
    <property type="entry name" value="alpha/beta-Hydrolases"/>
    <property type="match status" value="1"/>
</dbReference>
<dbReference type="PANTHER" id="PTHR48098:SF6">
    <property type="entry name" value="FERRI-BACILLIBACTIN ESTERASE BESA"/>
    <property type="match status" value="1"/>
</dbReference>
<keyword evidence="1" id="KW-0732">Signal</keyword>
<feature type="signal peptide" evidence="1">
    <location>
        <begin position="1"/>
        <end position="20"/>
    </location>
</feature>
<dbReference type="Proteomes" id="UP000321580">
    <property type="component" value="Unassembled WGS sequence"/>
</dbReference>
<dbReference type="GO" id="GO:0016787">
    <property type="term" value="F:hydrolase activity"/>
    <property type="evidence" value="ECO:0007669"/>
    <property type="project" value="UniProtKB-KW"/>
</dbReference>
<dbReference type="InterPro" id="IPR029058">
    <property type="entry name" value="AB_hydrolase_fold"/>
</dbReference>
<dbReference type="AlphaFoldDB" id="A0A5C6RJ55"/>
<feature type="chain" id="PRO_5022980241" evidence="1">
    <location>
        <begin position="21"/>
        <end position="276"/>
    </location>
</feature>
<organism evidence="2 3">
    <name type="scientific">Phaeodactylibacter luteus</name>
    <dbReference type="NCBI Taxonomy" id="1564516"/>
    <lineage>
        <taxon>Bacteria</taxon>
        <taxon>Pseudomonadati</taxon>
        <taxon>Bacteroidota</taxon>
        <taxon>Saprospiria</taxon>
        <taxon>Saprospirales</taxon>
        <taxon>Haliscomenobacteraceae</taxon>
        <taxon>Phaeodactylibacter</taxon>
    </lineage>
</organism>
<dbReference type="InterPro" id="IPR050583">
    <property type="entry name" value="Mycobacterial_A85_antigen"/>
</dbReference>
<dbReference type="Gene3D" id="3.40.50.1820">
    <property type="entry name" value="alpha/beta hydrolase"/>
    <property type="match status" value="1"/>
</dbReference>
<accession>A0A5C6RJ55</accession>